<dbReference type="Gene3D" id="3.40.50.300">
    <property type="entry name" value="P-loop containing nucleotide triphosphate hydrolases"/>
    <property type="match status" value="1"/>
</dbReference>
<proteinExistence type="predicted"/>
<dbReference type="InterPro" id="IPR027417">
    <property type="entry name" value="P-loop_NTPase"/>
</dbReference>
<protein>
    <submittedName>
        <fullName evidence="2">ATP-binding cassette domain-containing protein</fullName>
    </submittedName>
</protein>
<feature type="domain" description="ABC transporter" evidence="1">
    <location>
        <begin position="2"/>
        <end position="34"/>
    </location>
</feature>
<keyword evidence="2" id="KW-0547">Nucleotide-binding</keyword>
<reference evidence="2" key="1">
    <citation type="submission" date="2020-04" db="EMBL/GenBank/DDBJ databases">
        <title>Comparative genomics of oral phylogroup-2 Treponema strains.</title>
        <authorList>
            <person name="Zeng H."/>
            <person name="Chan Y.K."/>
            <person name="Watt R.M."/>
        </authorList>
    </citation>
    <scope>NUCLEOTIDE SEQUENCE</scope>
    <source>
        <strain evidence="2">OMZ 905</strain>
    </source>
</reference>
<accession>A0A9Q9BM55</accession>
<evidence type="ECO:0000313" key="3">
    <source>
        <dbReference type="Proteomes" id="UP001056981"/>
    </source>
</evidence>
<keyword evidence="2" id="KW-0067">ATP-binding</keyword>
<dbReference type="InterPro" id="IPR003439">
    <property type="entry name" value="ABC_transporter-like_ATP-bd"/>
</dbReference>
<gene>
    <name evidence="2" type="ORF">E4N86_11110</name>
</gene>
<dbReference type="AlphaFoldDB" id="A0A9Q9BM55"/>
<evidence type="ECO:0000313" key="2">
    <source>
        <dbReference type="EMBL" id="UTD01200.1"/>
    </source>
</evidence>
<dbReference type="GO" id="GO:0005524">
    <property type="term" value="F:ATP binding"/>
    <property type="evidence" value="ECO:0007669"/>
    <property type="project" value="UniProtKB-KW"/>
</dbReference>
<name>A0A9Q9BM55_TREDN</name>
<evidence type="ECO:0000259" key="1">
    <source>
        <dbReference type="Pfam" id="PF00005"/>
    </source>
</evidence>
<dbReference type="EMBL" id="CP051635">
    <property type="protein sequence ID" value="UTD01200.1"/>
    <property type="molecule type" value="Genomic_DNA"/>
</dbReference>
<dbReference type="InterPro" id="IPR039421">
    <property type="entry name" value="Type_1_exporter"/>
</dbReference>
<dbReference type="GO" id="GO:0042626">
    <property type="term" value="F:ATPase-coupled transmembrane transporter activity"/>
    <property type="evidence" value="ECO:0007669"/>
    <property type="project" value="TreeGrafter"/>
</dbReference>
<dbReference type="Proteomes" id="UP001056981">
    <property type="component" value="Chromosome"/>
</dbReference>
<dbReference type="PANTHER" id="PTHR24221:SF651">
    <property type="entry name" value="HEAVY METAL TOLERANCE PROTEIN"/>
    <property type="match status" value="1"/>
</dbReference>
<sequence length="40" mass="4242">MTALVGESGSGKTTVTNLLLRFYDVQGGSITLRDTLELLA</sequence>
<dbReference type="GO" id="GO:0016887">
    <property type="term" value="F:ATP hydrolysis activity"/>
    <property type="evidence" value="ECO:0007669"/>
    <property type="project" value="InterPro"/>
</dbReference>
<dbReference type="GO" id="GO:0005774">
    <property type="term" value="C:vacuolar membrane"/>
    <property type="evidence" value="ECO:0007669"/>
    <property type="project" value="TreeGrafter"/>
</dbReference>
<organism evidence="2 3">
    <name type="scientific">Treponema denticola</name>
    <dbReference type="NCBI Taxonomy" id="158"/>
    <lineage>
        <taxon>Bacteria</taxon>
        <taxon>Pseudomonadati</taxon>
        <taxon>Spirochaetota</taxon>
        <taxon>Spirochaetia</taxon>
        <taxon>Spirochaetales</taxon>
        <taxon>Treponemataceae</taxon>
        <taxon>Treponema</taxon>
    </lineage>
</organism>
<dbReference type="PANTHER" id="PTHR24221">
    <property type="entry name" value="ATP-BINDING CASSETTE SUB-FAMILY B"/>
    <property type="match status" value="1"/>
</dbReference>
<dbReference type="SUPFAM" id="SSF52540">
    <property type="entry name" value="P-loop containing nucleoside triphosphate hydrolases"/>
    <property type="match status" value="1"/>
</dbReference>
<dbReference type="Pfam" id="PF00005">
    <property type="entry name" value="ABC_tran"/>
    <property type="match status" value="1"/>
</dbReference>